<reference evidence="10 11" key="1">
    <citation type="submission" date="2018-06" db="EMBL/GenBank/DDBJ databases">
        <title>Pseudomonas diversity within urban Lake Michigan freshwaters.</title>
        <authorList>
            <person name="Batrich M."/>
            <person name="Hatzopoulos T."/>
            <person name="Putonti C."/>
        </authorList>
    </citation>
    <scope>NUCLEOTIDE SEQUENCE [LARGE SCALE GENOMIC DNA]</scope>
    <source>
        <strain evidence="10 11">LBp-160603</strain>
    </source>
</reference>
<feature type="transmembrane region" description="Helical" evidence="9">
    <location>
        <begin position="420"/>
        <end position="442"/>
    </location>
</feature>
<comment type="subunit">
    <text evidence="9">The system is composed of three essential subunits: KdpA, KdpB and KdpC.</text>
</comment>
<dbReference type="RefSeq" id="WP_110703474.1">
    <property type="nucleotide sequence ID" value="NZ_CP151184.1"/>
</dbReference>
<evidence type="ECO:0000256" key="8">
    <source>
        <dbReference type="ARBA" id="ARBA00023136"/>
    </source>
</evidence>
<comment type="similarity">
    <text evidence="9">Belongs to the KdpA family.</text>
</comment>
<dbReference type="PANTHER" id="PTHR30607">
    <property type="entry name" value="POTASSIUM-TRANSPORTING ATPASE A CHAIN"/>
    <property type="match status" value="1"/>
</dbReference>
<evidence type="ECO:0000256" key="2">
    <source>
        <dbReference type="ARBA" id="ARBA00022475"/>
    </source>
</evidence>
<feature type="transmembrane region" description="Helical" evidence="9">
    <location>
        <begin position="253"/>
        <end position="274"/>
    </location>
</feature>
<feature type="transmembrane region" description="Helical" evidence="9">
    <location>
        <begin position="66"/>
        <end position="85"/>
    </location>
</feature>
<evidence type="ECO:0000256" key="6">
    <source>
        <dbReference type="ARBA" id="ARBA00022989"/>
    </source>
</evidence>
<evidence type="ECO:0000256" key="3">
    <source>
        <dbReference type="ARBA" id="ARBA00022538"/>
    </source>
</evidence>
<evidence type="ECO:0000313" key="10">
    <source>
        <dbReference type="EMBL" id="PYB76171.1"/>
    </source>
</evidence>
<comment type="caution">
    <text evidence="10">The sequence shown here is derived from an EMBL/GenBank/DDBJ whole genome shotgun (WGS) entry which is preliminary data.</text>
</comment>
<keyword evidence="3 9" id="KW-0633">Potassium transport</keyword>
<evidence type="ECO:0000256" key="5">
    <source>
        <dbReference type="ARBA" id="ARBA00022958"/>
    </source>
</evidence>
<evidence type="ECO:0000256" key="1">
    <source>
        <dbReference type="ARBA" id="ARBA00022448"/>
    </source>
</evidence>
<feature type="transmembrane region" description="Helical" evidence="9">
    <location>
        <begin position="177"/>
        <end position="195"/>
    </location>
</feature>
<keyword evidence="6 9" id="KW-1133">Transmembrane helix</keyword>
<dbReference type="Pfam" id="PF03814">
    <property type="entry name" value="KdpA"/>
    <property type="match status" value="1"/>
</dbReference>
<sequence length="564" mass="59864">MHSYDYLLLLAFFAIVLLPAPWLGRFYFKVMEGQRTWLSPLLGPVERGCYRVAGVRADQEQSWKQYTLALLAFNLAGFLMVFGVLQLQGSLPLNPQHLPGQEWSLAFNTAVSFMTNTNWQAYSGEASVSYLSQMIGLTVQNFVSAATGLAVLVALCRGIARRSASTLGNFWVDLTRATLYGLLPLCLVLALLLVWQGVPQTFADYVHALTLQGTDQTIPLGPAASQIAIKQLGTNGGGFFGVNSAHPFENPTAWSNLFEVASIILIPVALVFTFGHYVKDLRQSRAIIACMLALFLIGGSTALWSEHQPNPALESAQVQQSAPLEGKESRFGTTGSVLWTVTTTSASNGSVNAMHDSLNPLTGMVAMVNMMLGEVIFGGVGAGLYGMLLFVLIAVFLAGLMIGRTPEYLGKKLQAREVQLLVATLLVMPVGVLVLGAIAASLPGPAGAVTNPGAHGFSQLLYAYTSGTANNGSAFAGFGANTPFHNVMIGLAMLIGRFGYILPVLALAGSLAAKKSAPQGLNSFPTHGPLFTTLLLVTILLVGGLTFLPTLALGPIAEHLSLGF</sequence>
<protein>
    <recommendedName>
        <fullName evidence="9">Potassium-transporting ATPase potassium-binding subunit</fullName>
    </recommendedName>
    <alternativeName>
        <fullName evidence="9">ATP phosphohydrolase [potassium-transporting] A chain</fullName>
    </alternativeName>
    <alternativeName>
        <fullName evidence="9">Potassium-binding and translocating subunit A</fullName>
    </alternativeName>
    <alternativeName>
        <fullName evidence="9">Potassium-translocating ATPase A chain</fullName>
    </alternativeName>
</protein>
<feature type="transmembrane region" description="Helical" evidence="9">
    <location>
        <begin position="375"/>
        <end position="400"/>
    </location>
</feature>
<dbReference type="EMBL" id="QJRO01000020">
    <property type="protein sequence ID" value="PYB76171.1"/>
    <property type="molecule type" value="Genomic_DNA"/>
</dbReference>
<comment type="function">
    <text evidence="9">Part of the high-affinity ATP-driven potassium transport (or Kdp) system, which catalyzes the hydrolysis of ATP coupled with the electrogenic transport of potassium into the cytoplasm. This subunit binds the extracellular potassium ions and delivers the ions to the membrane domain of KdpB through an intramembrane tunnel.</text>
</comment>
<dbReference type="GO" id="GO:0030955">
    <property type="term" value="F:potassium ion binding"/>
    <property type="evidence" value="ECO:0007669"/>
    <property type="project" value="UniProtKB-UniRule"/>
</dbReference>
<keyword evidence="5 9" id="KW-0630">Potassium</keyword>
<dbReference type="InterPro" id="IPR004623">
    <property type="entry name" value="KdpA"/>
</dbReference>
<feature type="transmembrane region" description="Helical" evidence="9">
    <location>
        <begin position="134"/>
        <end position="156"/>
    </location>
</feature>
<feature type="transmembrane region" description="Helical" evidence="9">
    <location>
        <begin position="487"/>
        <end position="513"/>
    </location>
</feature>
<keyword evidence="7 9" id="KW-0406">Ion transport</keyword>
<feature type="transmembrane region" description="Helical" evidence="9">
    <location>
        <begin position="534"/>
        <end position="557"/>
    </location>
</feature>
<keyword evidence="2 9" id="KW-1003">Cell membrane</keyword>
<keyword evidence="8 9" id="KW-0472">Membrane</keyword>
<feature type="transmembrane region" description="Helical" evidence="9">
    <location>
        <begin position="6"/>
        <end position="28"/>
    </location>
</feature>
<dbReference type="PANTHER" id="PTHR30607:SF2">
    <property type="entry name" value="POTASSIUM-TRANSPORTING ATPASE POTASSIUM-BINDING SUBUNIT"/>
    <property type="match status" value="1"/>
</dbReference>
<feature type="transmembrane region" description="Helical" evidence="9">
    <location>
        <begin position="286"/>
        <end position="305"/>
    </location>
</feature>
<organism evidence="10 11">
    <name type="scientific">Pseudomonas soli</name>
    <dbReference type="NCBI Taxonomy" id="1306993"/>
    <lineage>
        <taxon>Bacteria</taxon>
        <taxon>Pseudomonadati</taxon>
        <taxon>Pseudomonadota</taxon>
        <taxon>Gammaproteobacteria</taxon>
        <taxon>Pseudomonadales</taxon>
        <taxon>Pseudomonadaceae</taxon>
        <taxon>Pseudomonas</taxon>
    </lineage>
</organism>
<evidence type="ECO:0000313" key="11">
    <source>
        <dbReference type="Proteomes" id="UP000247620"/>
    </source>
</evidence>
<keyword evidence="4 9" id="KW-0812">Transmembrane</keyword>
<dbReference type="Proteomes" id="UP000247620">
    <property type="component" value="Unassembled WGS sequence"/>
</dbReference>
<dbReference type="NCBIfam" id="TIGR00680">
    <property type="entry name" value="kdpA"/>
    <property type="match status" value="1"/>
</dbReference>
<evidence type="ECO:0000256" key="4">
    <source>
        <dbReference type="ARBA" id="ARBA00022692"/>
    </source>
</evidence>
<proteinExistence type="inferred from homology"/>
<gene>
    <name evidence="9" type="primary">kdpA</name>
    <name evidence="10" type="ORF">DMX07_21775</name>
</gene>
<accession>A0A2V4HFE7</accession>
<dbReference type="PIRSF" id="PIRSF001294">
    <property type="entry name" value="K_ATPaseA"/>
    <property type="match status" value="1"/>
</dbReference>
<keyword evidence="1 9" id="KW-0813">Transport</keyword>
<dbReference type="HAMAP" id="MF_00275">
    <property type="entry name" value="KdpA"/>
    <property type="match status" value="1"/>
</dbReference>
<name>A0A2V4HFE7_9PSED</name>
<dbReference type="GO" id="GO:0008556">
    <property type="term" value="F:P-type potassium transmembrane transporter activity"/>
    <property type="evidence" value="ECO:0007669"/>
    <property type="project" value="InterPro"/>
</dbReference>
<evidence type="ECO:0000256" key="9">
    <source>
        <dbReference type="HAMAP-Rule" id="MF_00275"/>
    </source>
</evidence>
<dbReference type="GO" id="GO:0005886">
    <property type="term" value="C:plasma membrane"/>
    <property type="evidence" value="ECO:0007669"/>
    <property type="project" value="UniProtKB-SubCell"/>
</dbReference>
<comment type="subcellular location">
    <subcellularLocation>
        <location evidence="9">Cell membrane</location>
        <topology evidence="9">Multi-pass membrane protein</topology>
    </subcellularLocation>
</comment>
<evidence type="ECO:0000256" key="7">
    <source>
        <dbReference type="ARBA" id="ARBA00023065"/>
    </source>
</evidence>
<dbReference type="AlphaFoldDB" id="A0A2V4HFE7"/>